<dbReference type="AlphaFoldDB" id="A0A507ZY76"/>
<dbReference type="Gene3D" id="3.40.50.720">
    <property type="entry name" value="NAD(P)-binding Rossmann-like Domain"/>
    <property type="match status" value="1"/>
</dbReference>
<name>A0A507ZY76_9ACTO</name>
<sequence length="277" mass="29014">MIMVTGASGRFSSAVLAELCARGIPVVGGSRTPSVGQRHVDFSVPDGLDFNGVDTLLLVSAGAQEDDRHIALHRAAVEGAARDGVSHLVYTSLTGAGDHLSMALPHRVTERIIMTSGMTWTILRNGVYSEILGALLSWEKKGTGETLRIVSPLGDGAVAVVARQDLARAATSVLSDPGRHEGMVYELVGSPAVSVADVAGHLGCEVRDVSLGEYRQRLLAMDGMPAFRQSLMLSIASVIRHGFLAGTGDDLPRLLDGDPMDPLAVAAEAMVARAPVS</sequence>
<dbReference type="RefSeq" id="WP_141424891.1">
    <property type="nucleotide sequence ID" value="NZ_JASPFB010000013.1"/>
</dbReference>
<proteinExistence type="predicted"/>
<dbReference type="Pfam" id="PF13460">
    <property type="entry name" value="NAD_binding_10"/>
    <property type="match status" value="1"/>
</dbReference>
<reference evidence="2 3" key="1">
    <citation type="submission" date="2019-06" db="EMBL/GenBank/DDBJ databases">
        <title>Draft genome sequence of Actinomyces johnsonii CCUG 34287T.</title>
        <authorList>
            <person name="Salva-Serra F."/>
            <person name="Cardew S."/>
            <person name="Moore E."/>
        </authorList>
    </citation>
    <scope>NUCLEOTIDE SEQUENCE [LARGE SCALE GENOMIC DNA]</scope>
    <source>
        <strain evidence="2 3">CCUG 34287</strain>
    </source>
</reference>
<evidence type="ECO:0000313" key="2">
    <source>
        <dbReference type="EMBL" id="TQD41917.1"/>
    </source>
</evidence>
<dbReference type="Gene3D" id="3.90.25.10">
    <property type="entry name" value="UDP-galactose 4-epimerase, domain 1"/>
    <property type="match status" value="1"/>
</dbReference>
<evidence type="ECO:0000259" key="1">
    <source>
        <dbReference type="Pfam" id="PF13460"/>
    </source>
</evidence>
<dbReference type="InterPro" id="IPR036291">
    <property type="entry name" value="NAD(P)-bd_dom_sf"/>
</dbReference>
<feature type="domain" description="NAD(P)-binding" evidence="1">
    <location>
        <begin position="6"/>
        <end position="177"/>
    </location>
</feature>
<dbReference type="EMBL" id="VICB01000020">
    <property type="protein sequence ID" value="TQD41917.1"/>
    <property type="molecule type" value="Genomic_DNA"/>
</dbReference>
<comment type="caution">
    <text evidence="2">The sequence shown here is derived from an EMBL/GenBank/DDBJ whole genome shotgun (WGS) entry which is preliminary data.</text>
</comment>
<dbReference type="InterPro" id="IPR016040">
    <property type="entry name" value="NAD(P)-bd_dom"/>
</dbReference>
<accession>A0A507ZY76</accession>
<gene>
    <name evidence="2" type="ORF">FK256_11815</name>
</gene>
<protein>
    <submittedName>
        <fullName evidence="2">NmrA family transcriptional regulator</fullName>
    </submittedName>
</protein>
<dbReference type="PANTHER" id="PTHR47129:SF1">
    <property type="entry name" value="NMRA-LIKE DOMAIN-CONTAINING PROTEIN"/>
    <property type="match status" value="1"/>
</dbReference>
<dbReference type="InterPro" id="IPR052718">
    <property type="entry name" value="NmrA-type_oxidoreductase"/>
</dbReference>
<organism evidence="2 3">
    <name type="scientific">Actinomyces johnsonii</name>
    <dbReference type="NCBI Taxonomy" id="544581"/>
    <lineage>
        <taxon>Bacteria</taxon>
        <taxon>Bacillati</taxon>
        <taxon>Actinomycetota</taxon>
        <taxon>Actinomycetes</taxon>
        <taxon>Actinomycetales</taxon>
        <taxon>Actinomycetaceae</taxon>
        <taxon>Actinomyces</taxon>
    </lineage>
</organism>
<evidence type="ECO:0000313" key="3">
    <source>
        <dbReference type="Proteomes" id="UP000319010"/>
    </source>
</evidence>
<dbReference type="SUPFAM" id="SSF51735">
    <property type="entry name" value="NAD(P)-binding Rossmann-fold domains"/>
    <property type="match status" value="1"/>
</dbReference>
<dbReference type="PANTHER" id="PTHR47129">
    <property type="entry name" value="QUINONE OXIDOREDUCTASE 2"/>
    <property type="match status" value="1"/>
</dbReference>
<dbReference type="Proteomes" id="UP000319010">
    <property type="component" value="Unassembled WGS sequence"/>
</dbReference>